<keyword evidence="3" id="KW-0238">DNA-binding</keyword>
<gene>
    <name evidence="5" type="ORF">D1010_15295</name>
</gene>
<evidence type="ECO:0000313" key="6">
    <source>
        <dbReference type="Proteomes" id="UP000326779"/>
    </source>
</evidence>
<dbReference type="GO" id="GO:0003677">
    <property type="term" value="F:DNA binding"/>
    <property type="evidence" value="ECO:0007669"/>
    <property type="project" value="UniProtKB-KW"/>
</dbReference>
<dbReference type="Proteomes" id="UP000326779">
    <property type="component" value="Chromosome"/>
</dbReference>
<dbReference type="CDD" id="cd05466">
    <property type="entry name" value="PBP2_LTTR_substrate"/>
    <property type="match status" value="1"/>
</dbReference>
<dbReference type="Gene3D" id="3.40.190.290">
    <property type="match status" value="1"/>
</dbReference>
<proteinExistence type="inferred from homology"/>
<evidence type="ECO:0000313" key="5">
    <source>
        <dbReference type="EMBL" id="QFR24628.1"/>
    </source>
</evidence>
<accession>A0A510U1P2</accession>
<dbReference type="InterPro" id="IPR036388">
    <property type="entry name" value="WH-like_DNA-bd_sf"/>
</dbReference>
<dbReference type="PRINTS" id="PR00039">
    <property type="entry name" value="HTHLYSR"/>
</dbReference>
<protein>
    <submittedName>
        <fullName evidence="5">LysR family transcriptional regulator</fullName>
    </submittedName>
</protein>
<dbReference type="Pfam" id="PF03466">
    <property type="entry name" value="LysR_substrate"/>
    <property type="match status" value="1"/>
</dbReference>
<dbReference type="SUPFAM" id="SSF53850">
    <property type="entry name" value="Periplasmic binding protein-like II"/>
    <property type="match status" value="1"/>
</dbReference>
<dbReference type="EMBL" id="CP045143">
    <property type="protein sequence ID" value="QFR24628.1"/>
    <property type="molecule type" value="Genomic_DNA"/>
</dbReference>
<name>A0A510U1P2_9LACO</name>
<dbReference type="Pfam" id="PF00126">
    <property type="entry name" value="HTH_1"/>
    <property type="match status" value="1"/>
</dbReference>
<keyword evidence="4" id="KW-0804">Transcription</keyword>
<evidence type="ECO:0000256" key="4">
    <source>
        <dbReference type="ARBA" id="ARBA00023163"/>
    </source>
</evidence>
<dbReference type="PANTHER" id="PTHR30346:SF28">
    <property type="entry name" value="HTH-TYPE TRANSCRIPTIONAL REGULATOR CYNR"/>
    <property type="match status" value="1"/>
</dbReference>
<dbReference type="GO" id="GO:0032993">
    <property type="term" value="C:protein-DNA complex"/>
    <property type="evidence" value="ECO:0007669"/>
    <property type="project" value="TreeGrafter"/>
</dbReference>
<dbReference type="RefSeq" id="WP_146995212.1">
    <property type="nucleotide sequence ID" value="NZ_BJTX01000068.1"/>
</dbReference>
<evidence type="ECO:0000256" key="3">
    <source>
        <dbReference type="ARBA" id="ARBA00023125"/>
    </source>
</evidence>
<dbReference type="PANTHER" id="PTHR30346">
    <property type="entry name" value="TRANSCRIPTIONAL DUAL REGULATOR HCAR-RELATED"/>
    <property type="match status" value="1"/>
</dbReference>
<evidence type="ECO:0000256" key="2">
    <source>
        <dbReference type="ARBA" id="ARBA00023015"/>
    </source>
</evidence>
<dbReference type="SUPFAM" id="SSF46785">
    <property type="entry name" value="Winged helix' DNA-binding domain"/>
    <property type="match status" value="1"/>
</dbReference>
<sequence>MWTLTQLRYFNILTQTLNYREAAERLDISEPALSMQIRKLESVLGTKLFHRQGRAIALTTAGRQFTFHAIQILQAVDDANRSVTARTPRQTLRLGASGNHLFSPIIGRIADAYPQLTIQMSELTTTDIIDQVKNHTLDAGIAFLPVDDPAISSHYLFSDRLMAITAPDNNALQKATLANLSRVPLAVLADRFYVRRILDDAFQAQSLVPHYQLALGSYHSIATVVQHSHAVGLVSAAFLRSQDPHRWRILPLADTLTPLPMGFIYPRGTALDPVLQQTYQAVAAFHHD</sequence>
<evidence type="ECO:0000256" key="1">
    <source>
        <dbReference type="ARBA" id="ARBA00009437"/>
    </source>
</evidence>
<dbReference type="InterPro" id="IPR005119">
    <property type="entry name" value="LysR_subst-bd"/>
</dbReference>
<reference evidence="5 6" key="1">
    <citation type="submission" date="2019-10" db="EMBL/GenBank/DDBJ databases">
        <title>The completed genome of Lactobacillus harbinensis M1.</title>
        <authorList>
            <person name="Zheng Y."/>
        </authorList>
    </citation>
    <scope>NUCLEOTIDE SEQUENCE [LARGE SCALE GENOMIC DNA]</scope>
    <source>
        <strain evidence="5 6">M1</strain>
    </source>
</reference>
<dbReference type="FunFam" id="1.10.10.10:FF:000001">
    <property type="entry name" value="LysR family transcriptional regulator"/>
    <property type="match status" value="1"/>
</dbReference>
<keyword evidence="2" id="KW-0805">Transcription regulation</keyword>
<comment type="similarity">
    <text evidence="1">Belongs to the LysR transcriptional regulatory family.</text>
</comment>
<dbReference type="PROSITE" id="PS50931">
    <property type="entry name" value="HTH_LYSR"/>
    <property type="match status" value="1"/>
</dbReference>
<dbReference type="AlphaFoldDB" id="A0A510U1P2"/>
<dbReference type="GO" id="GO:0003700">
    <property type="term" value="F:DNA-binding transcription factor activity"/>
    <property type="evidence" value="ECO:0007669"/>
    <property type="project" value="InterPro"/>
</dbReference>
<dbReference type="KEGG" id="lhb:D1010_15295"/>
<dbReference type="InterPro" id="IPR000847">
    <property type="entry name" value="LysR_HTH_N"/>
</dbReference>
<organism evidence="5 6">
    <name type="scientific">Schleiferilactobacillus harbinensis</name>
    <dbReference type="NCBI Taxonomy" id="304207"/>
    <lineage>
        <taxon>Bacteria</taxon>
        <taxon>Bacillati</taxon>
        <taxon>Bacillota</taxon>
        <taxon>Bacilli</taxon>
        <taxon>Lactobacillales</taxon>
        <taxon>Lactobacillaceae</taxon>
        <taxon>Schleiferilactobacillus</taxon>
    </lineage>
</organism>
<dbReference type="Gene3D" id="1.10.10.10">
    <property type="entry name" value="Winged helix-like DNA-binding domain superfamily/Winged helix DNA-binding domain"/>
    <property type="match status" value="1"/>
</dbReference>
<dbReference type="InterPro" id="IPR036390">
    <property type="entry name" value="WH_DNA-bd_sf"/>
</dbReference>